<dbReference type="PANTHER" id="PTHR42801:SF4">
    <property type="entry name" value="AHPC_TSA FAMILY PROTEIN"/>
    <property type="match status" value="1"/>
</dbReference>
<evidence type="ECO:0000313" key="15">
    <source>
        <dbReference type="Proteomes" id="UP001162741"/>
    </source>
</evidence>
<comment type="subunit">
    <text evidence="2">Monomer.</text>
</comment>
<proteinExistence type="inferred from homology"/>
<keyword evidence="7" id="KW-1015">Disulfide bond</keyword>
<dbReference type="PROSITE" id="PS51352">
    <property type="entry name" value="THIOREDOXIN_2"/>
    <property type="match status" value="1"/>
</dbReference>
<evidence type="ECO:0000256" key="4">
    <source>
        <dbReference type="ARBA" id="ARBA00022559"/>
    </source>
</evidence>
<evidence type="ECO:0000256" key="5">
    <source>
        <dbReference type="ARBA" id="ARBA00022862"/>
    </source>
</evidence>
<evidence type="ECO:0000259" key="13">
    <source>
        <dbReference type="PROSITE" id="PS51352"/>
    </source>
</evidence>
<dbReference type="InterPro" id="IPR050924">
    <property type="entry name" value="Peroxiredoxin_BCP/PrxQ"/>
</dbReference>
<dbReference type="InterPro" id="IPR000866">
    <property type="entry name" value="AhpC/TSA"/>
</dbReference>
<keyword evidence="4 14" id="KW-0575">Peroxidase</keyword>
<organism evidence="14 15">
    <name type="scientific">Chitinophaga horti</name>
    <dbReference type="NCBI Taxonomy" id="2920382"/>
    <lineage>
        <taxon>Bacteria</taxon>
        <taxon>Pseudomonadati</taxon>
        <taxon>Bacteroidota</taxon>
        <taxon>Chitinophagia</taxon>
        <taxon>Chitinophagales</taxon>
        <taxon>Chitinophagaceae</taxon>
        <taxon>Chitinophaga</taxon>
    </lineage>
</organism>
<dbReference type="SUPFAM" id="SSF52833">
    <property type="entry name" value="Thioredoxin-like"/>
    <property type="match status" value="1"/>
</dbReference>
<evidence type="ECO:0000256" key="3">
    <source>
        <dbReference type="ARBA" id="ARBA00013017"/>
    </source>
</evidence>
<evidence type="ECO:0000256" key="12">
    <source>
        <dbReference type="ARBA" id="ARBA00049091"/>
    </source>
</evidence>
<evidence type="ECO:0000256" key="11">
    <source>
        <dbReference type="ARBA" id="ARBA00042639"/>
    </source>
</evidence>
<dbReference type="InterPro" id="IPR036249">
    <property type="entry name" value="Thioredoxin-like_sf"/>
</dbReference>
<evidence type="ECO:0000256" key="6">
    <source>
        <dbReference type="ARBA" id="ARBA00023002"/>
    </source>
</evidence>
<comment type="similarity">
    <text evidence="10">Belongs to the peroxiredoxin family. BCP/PrxQ subfamily.</text>
</comment>
<evidence type="ECO:0000256" key="7">
    <source>
        <dbReference type="ARBA" id="ARBA00023157"/>
    </source>
</evidence>
<dbReference type="EC" id="1.11.1.24" evidence="3"/>
<keyword evidence="6 14" id="KW-0560">Oxidoreductase</keyword>
<dbReference type="GO" id="GO:0140824">
    <property type="term" value="F:thioredoxin-dependent peroxiredoxin activity"/>
    <property type="evidence" value="ECO:0007669"/>
    <property type="project" value="UniProtKB-EC"/>
</dbReference>
<dbReference type="RefSeq" id="WP_244842483.1">
    <property type="nucleotide sequence ID" value="NZ_CP107006.1"/>
</dbReference>
<dbReference type="CDD" id="cd03017">
    <property type="entry name" value="PRX_BCP"/>
    <property type="match status" value="1"/>
</dbReference>
<comment type="function">
    <text evidence="1">Thiol-specific peroxidase that catalyzes the reduction of hydrogen peroxide and organic hydroperoxides to water and alcohols, respectively. Plays a role in cell protection against oxidative stress by detoxifying peroxides and as sensor of hydrogen peroxide-mediated signaling events.</text>
</comment>
<accession>A0ABY6IYG4</accession>
<dbReference type="NCBIfam" id="NF006960">
    <property type="entry name" value="PRK09437.1"/>
    <property type="match status" value="1"/>
</dbReference>
<dbReference type="PIRSF" id="PIRSF000239">
    <property type="entry name" value="AHPC"/>
    <property type="match status" value="1"/>
</dbReference>
<evidence type="ECO:0000256" key="2">
    <source>
        <dbReference type="ARBA" id="ARBA00011245"/>
    </source>
</evidence>
<comment type="catalytic activity">
    <reaction evidence="12">
        <text>a hydroperoxide + [thioredoxin]-dithiol = an alcohol + [thioredoxin]-disulfide + H2O</text>
        <dbReference type="Rhea" id="RHEA:62620"/>
        <dbReference type="Rhea" id="RHEA-COMP:10698"/>
        <dbReference type="Rhea" id="RHEA-COMP:10700"/>
        <dbReference type="ChEBI" id="CHEBI:15377"/>
        <dbReference type="ChEBI" id="CHEBI:29950"/>
        <dbReference type="ChEBI" id="CHEBI:30879"/>
        <dbReference type="ChEBI" id="CHEBI:35924"/>
        <dbReference type="ChEBI" id="CHEBI:50058"/>
        <dbReference type="EC" id="1.11.1.24"/>
    </reaction>
</comment>
<evidence type="ECO:0000313" key="14">
    <source>
        <dbReference type="EMBL" id="UYQ92293.1"/>
    </source>
</evidence>
<evidence type="ECO:0000256" key="1">
    <source>
        <dbReference type="ARBA" id="ARBA00003330"/>
    </source>
</evidence>
<dbReference type="Proteomes" id="UP001162741">
    <property type="component" value="Chromosome"/>
</dbReference>
<dbReference type="InterPro" id="IPR013766">
    <property type="entry name" value="Thioredoxin_domain"/>
</dbReference>
<evidence type="ECO:0000256" key="9">
    <source>
        <dbReference type="ARBA" id="ARBA00032824"/>
    </source>
</evidence>
<keyword evidence="5" id="KW-0049">Antioxidant</keyword>
<protein>
    <recommendedName>
        <fullName evidence="3">thioredoxin-dependent peroxiredoxin</fullName>
        <ecNumber evidence="3">1.11.1.24</ecNumber>
    </recommendedName>
    <alternativeName>
        <fullName evidence="9">Thioredoxin peroxidase</fullName>
    </alternativeName>
    <alternativeName>
        <fullName evidence="11">Thioredoxin-dependent peroxiredoxin Bcp</fullName>
    </alternativeName>
</protein>
<name>A0ABY6IYG4_9BACT</name>
<evidence type="ECO:0000256" key="10">
    <source>
        <dbReference type="ARBA" id="ARBA00038489"/>
    </source>
</evidence>
<dbReference type="EMBL" id="CP107006">
    <property type="protein sequence ID" value="UYQ92293.1"/>
    <property type="molecule type" value="Genomic_DNA"/>
</dbReference>
<dbReference type="PANTHER" id="PTHR42801">
    <property type="entry name" value="THIOREDOXIN-DEPENDENT PEROXIDE REDUCTASE"/>
    <property type="match status" value="1"/>
</dbReference>
<feature type="domain" description="Thioredoxin" evidence="13">
    <location>
        <begin position="4"/>
        <end position="153"/>
    </location>
</feature>
<gene>
    <name evidence="14" type="primary">bcp</name>
    <name evidence="14" type="ORF">MKQ68_19590</name>
</gene>
<dbReference type="InterPro" id="IPR024706">
    <property type="entry name" value="Peroxiredoxin_AhpC-typ"/>
</dbReference>
<dbReference type="Pfam" id="PF00578">
    <property type="entry name" value="AhpC-TSA"/>
    <property type="match status" value="1"/>
</dbReference>
<reference evidence="14" key="1">
    <citation type="submission" date="2022-10" db="EMBL/GenBank/DDBJ databases">
        <title>Chitinophaga sp. nov., isolated from soil.</title>
        <authorList>
            <person name="Jeon C.O."/>
        </authorList>
    </citation>
    <scope>NUCLEOTIDE SEQUENCE</scope>
    <source>
        <strain evidence="14">R8</strain>
    </source>
</reference>
<keyword evidence="15" id="KW-1185">Reference proteome</keyword>
<sequence>MFHLKEGDKAPIFKGIDQNGKKVSLNDFKGKRVVLYFYPKDSTATCTVQACNLRDNYADLTAQGYEVVGVSADSEKSHQKIITKNSLPFTLLADEDRTILNQYGVWGEKKFMGRIFDGIHRTTFLINEKGIIHKIIRKPQSKRHTEEILEMWK</sequence>
<evidence type="ECO:0000256" key="8">
    <source>
        <dbReference type="ARBA" id="ARBA00023284"/>
    </source>
</evidence>
<dbReference type="Gene3D" id="3.40.30.10">
    <property type="entry name" value="Glutaredoxin"/>
    <property type="match status" value="1"/>
</dbReference>
<keyword evidence="8" id="KW-0676">Redox-active center</keyword>